<gene>
    <name evidence="14" type="ORF">HMPREF9708_00298</name>
</gene>
<dbReference type="AlphaFoldDB" id="H3NHF9"/>
<dbReference type="InterPro" id="IPR029009">
    <property type="entry name" value="ASB_dom_sf"/>
</dbReference>
<comment type="catalytic activity">
    <reaction evidence="10 11">
        <text>L-serine = pyruvate + NH4(+)</text>
        <dbReference type="Rhea" id="RHEA:19169"/>
        <dbReference type="ChEBI" id="CHEBI:15361"/>
        <dbReference type="ChEBI" id="CHEBI:28938"/>
        <dbReference type="ChEBI" id="CHEBI:33384"/>
        <dbReference type="EC" id="4.3.1.17"/>
    </reaction>
</comment>
<dbReference type="GO" id="GO:0046872">
    <property type="term" value="F:metal ion binding"/>
    <property type="evidence" value="ECO:0007669"/>
    <property type="project" value="UniProtKB-KW"/>
</dbReference>
<evidence type="ECO:0000259" key="12">
    <source>
        <dbReference type="Pfam" id="PF03313"/>
    </source>
</evidence>
<dbReference type="Pfam" id="PF03313">
    <property type="entry name" value="SDH_alpha"/>
    <property type="match status" value="1"/>
</dbReference>
<dbReference type="NCBIfam" id="TIGR00718">
    <property type="entry name" value="sda_alpha"/>
    <property type="match status" value="1"/>
</dbReference>
<evidence type="ECO:0000313" key="14">
    <source>
        <dbReference type="EMBL" id="EHR38214.1"/>
    </source>
</evidence>
<dbReference type="Proteomes" id="UP000006190">
    <property type="component" value="Unassembled WGS sequence"/>
</dbReference>
<comment type="pathway">
    <text evidence="2">Carbohydrate biosynthesis; gluconeogenesis.</text>
</comment>
<keyword evidence="4 11" id="KW-0312">Gluconeogenesis</keyword>
<dbReference type="PANTHER" id="PTHR30182:SF1">
    <property type="entry name" value="L-SERINE DEHYDRATASE 1"/>
    <property type="match status" value="1"/>
</dbReference>
<dbReference type="Pfam" id="PF03315">
    <property type="entry name" value="SDH_beta"/>
    <property type="match status" value="1"/>
</dbReference>
<dbReference type="EC" id="4.3.1.17" evidence="11"/>
<dbReference type="GO" id="GO:0003941">
    <property type="term" value="F:L-serine ammonia-lyase activity"/>
    <property type="evidence" value="ECO:0007669"/>
    <property type="project" value="UniProtKB-UniRule"/>
</dbReference>
<evidence type="ECO:0000256" key="1">
    <source>
        <dbReference type="ARBA" id="ARBA00001966"/>
    </source>
</evidence>
<dbReference type="InterPro" id="IPR004643">
    <property type="entry name" value="Fe-S_L-Ser_bsu"/>
</dbReference>
<evidence type="ECO:0000313" key="15">
    <source>
        <dbReference type="Proteomes" id="UP000006190"/>
    </source>
</evidence>
<dbReference type="InterPro" id="IPR004642">
    <property type="entry name" value="Ser_deHydtase_asu"/>
</dbReference>
<reference evidence="14 15" key="1">
    <citation type="submission" date="2012-01" db="EMBL/GenBank/DDBJ databases">
        <title>The Genome Sequence of Facklamia languida CCUG 37842.</title>
        <authorList>
            <consortium name="The Broad Institute Genome Sequencing Platform"/>
            <person name="Earl A."/>
            <person name="Ward D."/>
            <person name="Feldgarden M."/>
            <person name="Gevers D."/>
            <person name="Huys G."/>
            <person name="Young S.K."/>
            <person name="Zeng Q."/>
            <person name="Gargeya S."/>
            <person name="Fitzgerald M."/>
            <person name="Haas B."/>
            <person name="Abouelleil A."/>
            <person name="Alvarado L."/>
            <person name="Arachchi H.M."/>
            <person name="Berlin A."/>
            <person name="Chapman S.B."/>
            <person name="Gearin G."/>
            <person name="Goldberg J."/>
            <person name="Griggs A."/>
            <person name="Gujja S."/>
            <person name="Hansen M."/>
            <person name="Heiman D."/>
            <person name="Howarth C."/>
            <person name="Larimer J."/>
            <person name="Lui A."/>
            <person name="MacDonald P.J.P."/>
            <person name="McCowen C."/>
            <person name="Montmayeur A."/>
            <person name="Murphy C."/>
            <person name="Neiman D."/>
            <person name="Pearson M."/>
            <person name="Priest M."/>
            <person name="Roberts A."/>
            <person name="Saif S."/>
            <person name="Shea T."/>
            <person name="Sisk P."/>
            <person name="Stolte C."/>
            <person name="Sykes S."/>
            <person name="Wortman J."/>
            <person name="Nusbaum C."/>
            <person name="Birren B."/>
        </authorList>
    </citation>
    <scope>NUCLEOTIDE SEQUENCE [LARGE SCALE GENOMIC DNA]</scope>
    <source>
        <strain evidence="14 15">CCUG 37842</strain>
    </source>
</reference>
<keyword evidence="15" id="KW-1185">Reference proteome</keyword>
<dbReference type="HOGENOM" id="CLU_037842_0_0_9"/>
<dbReference type="SUPFAM" id="SSF143548">
    <property type="entry name" value="Serine metabolism enzymes domain"/>
    <property type="match status" value="1"/>
</dbReference>
<dbReference type="InterPro" id="IPR045865">
    <property type="entry name" value="ACT-like_dom_sf"/>
</dbReference>
<keyword evidence="5 11" id="KW-0004">4Fe-4S</keyword>
<dbReference type="PATRIC" id="fig|883113.3.peg.302"/>
<dbReference type="PANTHER" id="PTHR30182">
    <property type="entry name" value="L-SERINE DEHYDRATASE"/>
    <property type="match status" value="1"/>
</dbReference>
<evidence type="ECO:0000256" key="2">
    <source>
        <dbReference type="ARBA" id="ARBA00004742"/>
    </source>
</evidence>
<evidence type="ECO:0000256" key="5">
    <source>
        <dbReference type="ARBA" id="ARBA00022485"/>
    </source>
</evidence>
<evidence type="ECO:0000256" key="10">
    <source>
        <dbReference type="ARBA" id="ARBA00049406"/>
    </source>
</evidence>
<organism evidence="14 15">
    <name type="scientific">Facklamia languida CCUG 37842</name>
    <dbReference type="NCBI Taxonomy" id="883113"/>
    <lineage>
        <taxon>Bacteria</taxon>
        <taxon>Bacillati</taxon>
        <taxon>Bacillota</taxon>
        <taxon>Bacilli</taxon>
        <taxon>Lactobacillales</taxon>
        <taxon>Aerococcaceae</taxon>
        <taxon>Facklamia</taxon>
    </lineage>
</organism>
<accession>H3NHF9</accession>
<dbReference type="FunFam" id="3.30.1330.90:FF:000004">
    <property type="entry name" value="L-serine dehydratase, iron-sulfur-dependent subunit beta"/>
    <property type="match status" value="1"/>
</dbReference>
<dbReference type="GO" id="GO:0006094">
    <property type="term" value="P:gluconeogenesis"/>
    <property type="evidence" value="ECO:0007669"/>
    <property type="project" value="UniProtKB-KW"/>
</dbReference>
<comment type="cofactor">
    <cofactor evidence="1 11">
        <name>[4Fe-4S] cluster</name>
        <dbReference type="ChEBI" id="CHEBI:49883"/>
    </cofactor>
</comment>
<comment type="caution">
    <text evidence="14">The sequence shown here is derived from an EMBL/GenBank/DDBJ whole genome shotgun (WGS) entry which is preliminary data.</text>
</comment>
<name>H3NHF9_9LACT</name>
<evidence type="ECO:0000256" key="4">
    <source>
        <dbReference type="ARBA" id="ARBA00022432"/>
    </source>
</evidence>
<feature type="domain" description="Serine dehydratase-like alpha subunit" evidence="12">
    <location>
        <begin position="11"/>
        <end position="271"/>
    </location>
</feature>
<dbReference type="eggNOG" id="COG1760">
    <property type="taxonomic scope" value="Bacteria"/>
</dbReference>
<dbReference type="NCBIfam" id="TIGR00719">
    <property type="entry name" value="sda_beta"/>
    <property type="match status" value="1"/>
</dbReference>
<dbReference type="InterPro" id="IPR005130">
    <property type="entry name" value="Ser_deHydtase-like_asu"/>
</dbReference>
<keyword evidence="6 11" id="KW-0479">Metal-binding</keyword>
<protein>
    <recommendedName>
        <fullName evidence="11">L-serine dehydratase</fullName>
        <ecNumber evidence="11">4.3.1.17</ecNumber>
    </recommendedName>
</protein>
<proteinExistence type="inferred from homology"/>
<dbReference type="Gene3D" id="3.30.1330.90">
    <property type="entry name" value="D-3-phosphoglycerate dehydrogenase, domain 3"/>
    <property type="match status" value="1"/>
</dbReference>
<evidence type="ECO:0000256" key="9">
    <source>
        <dbReference type="ARBA" id="ARBA00023239"/>
    </source>
</evidence>
<evidence type="ECO:0000256" key="7">
    <source>
        <dbReference type="ARBA" id="ARBA00023004"/>
    </source>
</evidence>
<evidence type="ECO:0000256" key="6">
    <source>
        <dbReference type="ARBA" id="ARBA00022723"/>
    </source>
</evidence>
<dbReference type="GO" id="GO:0051539">
    <property type="term" value="F:4 iron, 4 sulfur cluster binding"/>
    <property type="evidence" value="ECO:0007669"/>
    <property type="project" value="UniProtKB-UniRule"/>
</dbReference>
<dbReference type="Gene3D" id="3.30.70.260">
    <property type="match status" value="1"/>
</dbReference>
<feature type="domain" description="Serine dehydratase beta chain" evidence="13">
    <location>
        <begin position="324"/>
        <end position="397"/>
    </location>
</feature>
<evidence type="ECO:0000256" key="3">
    <source>
        <dbReference type="ARBA" id="ARBA00008636"/>
    </source>
</evidence>
<keyword evidence="9 11" id="KW-0456">Lyase</keyword>
<sequence length="533" mass="57278">MKGLVDEANESKLTISQLMINNEVELQGITEEDMMTQMAEQFDVMVKAVRKGTQELTMAKTGVAGGDGYRVFQYAQKKQSLVDPFTLEVVANAMAVNEVNASMGRIVATPTAGSAGILPAVLTHMYDTNKFSREEIVRVMFTASALGLVIANRASISGAQGGCQAEIGSATAMAAGSLVELHGGTPEQVSNAVGLALKNSLGLVCDPVAGLVEIPCITRNGLHALTAMASADMALADVVSIIPTDEVIDAMDAVGNELPESLRETGIGGLAGTPTGRRIKEQVFGNNDELVKDVEVEMSGTGEKVIDDGVTARYQSGFEIIGPVMVGPSSSHTAGAVRIGNVARQLLGEEPEEVVFTLMDSFAKTYQGHGTDLALIAGVLGFTTRDPEIKNAREIAKERGLKVNFLERNLGNYHPNTARVHLFGPNRHITIIASSIGGGKIEVEKFEEYNVRFSGERPTLIVRHRDRKGTIGALSTFLVEHDINISYMAHERAKINGPAISIYEMDQALTPDDIQFMKDKFNFIEDLMSIHIK</sequence>
<dbReference type="InterPro" id="IPR005131">
    <property type="entry name" value="Ser_deHydtase_bsu"/>
</dbReference>
<dbReference type="SUPFAM" id="SSF55021">
    <property type="entry name" value="ACT-like"/>
    <property type="match status" value="1"/>
</dbReference>
<dbReference type="STRING" id="883113.HMPREF9708_00298"/>
<evidence type="ECO:0000259" key="13">
    <source>
        <dbReference type="Pfam" id="PF03315"/>
    </source>
</evidence>
<keyword evidence="8 11" id="KW-0411">Iron-sulfur</keyword>
<evidence type="ECO:0000256" key="11">
    <source>
        <dbReference type="RuleBase" id="RU366059"/>
    </source>
</evidence>
<evidence type="ECO:0000256" key="8">
    <source>
        <dbReference type="ARBA" id="ARBA00023014"/>
    </source>
</evidence>
<keyword evidence="7 11" id="KW-0408">Iron</keyword>
<dbReference type="InterPro" id="IPR051318">
    <property type="entry name" value="Fe-S_L-Ser"/>
</dbReference>
<comment type="similarity">
    <text evidence="3 11">Belongs to the iron-sulfur dependent L-serine dehydratase family.</text>
</comment>
<dbReference type="EMBL" id="AGEG01000002">
    <property type="protein sequence ID" value="EHR38214.1"/>
    <property type="molecule type" value="Genomic_DNA"/>
</dbReference>